<comment type="function">
    <text evidence="1">Could be involved in insertion of integral membrane proteins into the membrane.</text>
</comment>
<dbReference type="RefSeq" id="WP_275417831.1">
    <property type="nucleotide sequence ID" value="NZ_CP106878.1"/>
</dbReference>
<evidence type="ECO:0000256" key="1">
    <source>
        <dbReference type="HAMAP-Rule" id="MF_00386"/>
    </source>
</evidence>
<dbReference type="PANTHER" id="PTHR33383:SF1">
    <property type="entry name" value="MEMBRANE PROTEIN INSERTION EFFICIENCY FACTOR-RELATED"/>
    <property type="match status" value="1"/>
</dbReference>
<keyword evidence="1" id="KW-1003">Cell membrane</keyword>
<dbReference type="GO" id="GO:0005886">
    <property type="term" value="C:plasma membrane"/>
    <property type="evidence" value="ECO:0007669"/>
    <property type="project" value="UniProtKB-SubCell"/>
</dbReference>
<dbReference type="InterPro" id="IPR002696">
    <property type="entry name" value="Membr_insert_effic_factor_YidD"/>
</dbReference>
<gene>
    <name evidence="2" type="primary">yidD</name>
    <name evidence="2" type="ORF">OE104_01490</name>
</gene>
<dbReference type="Proteomes" id="UP001164718">
    <property type="component" value="Chromosome"/>
</dbReference>
<dbReference type="KEGG" id="faf:OE104_01490"/>
<protein>
    <recommendedName>
        <fullName evidence="1">Putative membrane protein insertion efficiency factor</fullName>
    </recommendedName>
</protein>
<keyword evidence="1" id="KW-0472">Membrane</keyword>
<dbReference type="SMART" id="SM01234">
    <property type="entry name" value="Haemolytic"/>
    <property type="match status" value="1"/>
</dbReference>
<evidence type="ECO:0000313" key="2">
    <source>
        <dbReference type="EMBL" id="WAA10049.1"/>
    </source>
</evidence>
<name>A0A9E8RW90_9BACI</name>
<dbReference type="EMBL" id="CP106878">
    <property type="protein sequence ID" value="WAA10049.1"/>
    <property type="molecule type" value="Genomic_DNA"/>
</dbReference>
<dbReference type="NCBIfam" id="TIGR00278">
    <property type="entry name" value="membrane protein insertion efficiency factor YidD"/>
    <property type="match status" value="1"/>
</dbReference>
<comment type="subcellular location">
    <subcellularLocation>
        <location evidence="1">Cell membrane</location>
        <topology evidence="1">Peripheral membrane protein</topology>
        <orientation evidence="1">Cytoplasmic side</orientation>
    </subcellularLocation>
</comment>
<dbReference type="PANTHER" id="PTHR33383">
    <property type="entry name" value="MEMBRANE PROTEIN INSERTION EFFICIENCY FACTOR-RELATED"/>
    <property type="match status" value="1"/>
</dbReference>
<comment type="similarity">
    <text evidence="1">Belongs to the UPF0161 family.</text>
</comment>
<evidence type="ECO:0000313" key="3">
    <source>
        <dbReference type="Proteomes" id="UP001164718"/>
    </source>
</evidence>
<proteinExistence type="inferred from homology"/>
<dbReference type="HAMAP" id="MF_00386">
    <property type="entry name" value="UPF0161_YidD"/>
    <property type="match status" value="1"/>
</dbReference>
<sequence length="79" mass="9285">MKQLFLWIIRIYQKVISPIKPPTCRFYPTCSHYGYEAIQRFGAIKGGWLAIKRIFRCHPLHPGGFDPVPEKWPGNKKEK</sequence>
<keyword evidence="3" id="KW-1185">Reference proteome</keyword>
<reference evidence="2" key="1">
    <citation type="submission" date="2022-09" db="EMBL/GenBank/DDBJ databases">
        <title>Complete Genomes of Fervidibacillus albus and Fervidibacillus halotolerans isolated from tidal flat sediments.</title>
        <authorList>
            <person name="Kwon K.K."/>
            <person name="Yang S.-H."/>
            <person name="Park M.J."/>
            <person name="Oh H.-M."/>
        </authorList>
    </citation>
    <scope>NUCLEOTIDE SEQUENCE</scope>
    <source>
        <strain evidence="2">MEBiC13591</strain>
    </source>
</reference>
<dbReference type="Pfam" id="PF01809">
    <property type="entry name" value="YidD"/>
    <property type="match status" value="1"/>
</dbReference>
<dbReference type="AlphaFoldDB" id="A0A9E8RW90"/>
<accession>A0A9E8RW90</accession>
<organism evidence="2 3">
    <name type="scientific">Fervidibacillus albus</name>
    <dbReference type="NCBI Taxonomy" id="2980026"/>
    <lineage>
        <taxon>Bacteria</taxon>
        <taxon>Bacillati</taxon>
        <taxon>Bacillota</taxon>
        <taxon>Bacilli</taxon>
        <taxon>Bacillales</taxon>
        <taxon>Bacillaceae</taxon>
        <taxon>Fervidibacillus</taxon>
    </lineage>
</organism>